<dbReference type="Proteomes" id="UP000737612">
    <property type="component" value="Unassembled WGS sequence"/>
</dbReference>
<dbReference type="EMBL" id="CZAL01000005">
    <property type="protein sequence ID" value="CUP04944.1"/>
    <property type="molecule type" value="Genomic_DNA"/>
</dbReference>
<reference evidence="1 3" key="1">
    <citation type="submission" date="2015-09" db="EMBL/GenBank/DDBJ databases">
        <authorList>
            <consortium name="Pathogen Informatics"/>
        </authorList>
    </citation>
    <scope>NUCLEOTIDE SEQUENCE [LARGE SCALE GENOMIC DNA]</scope>
    <source>
        <strain evidence="1 3">2789STDY5834885</strain>
    </source>
</reference>
<name>A0A174JYT8_9FIRM</name>
<sequence>MKRVFIPIGVALKQARDAYGYPKDYGICACYDVENMGWCKDEVTRWYHFTSVDGKPAYTLKR</sequence>
<protein>
    <submittedName>
        <fullName evidence="1">Uncharacterized protein</fullName>
    </submittedName>
</protein>
<gene>
    <name evidence="1" type="ORF">ERS852498_01115</name>
    <name evidence="2" type="ORF">JTJ23_02830</name>
</gene>
<evidence type="ECO:0000313" key="1">
    <source>
        <dbReference type="EMBL" id="CUP04944.1"/>
    </source>
</evidence>
<dbReference type="EMBL" id="JAFHBD010000009">
    <property type="protein sequence ID" value="MBN2952537.1"/>
    <property type="molecule type" value="Genomic_DNA"/>
</dbReference>
<dbReference type="AlphaFoldDB" id="A0A174JYT8"/>
<dbReference type="Proteomes" id="UP000095709">
    <property type="component" value="Unassembled WGS sequence"/>
</dbReference>
<dbReference type="RefSeq" id="WP_055265945.1">
    <property type="nucleotide sequence ID" value="NZ_CZAL01000005.1"/>
</dbReference>
<organism evidence="1 3">
    <name type="scientific">Fusicatenibacter saccharivorans</name>
    <dbReference type="NCBI Taxonomy" id="1150298"/>
    <lineage>
        <taxon>Bacteria</taxon>
        <taxon>Bacillati</taxon>
        <taxon>Bacillota</taxon>
        <taxon>Clostridia</taxon>
        <taxon>Lachnospirales</taxon>
        <taxon>Lachnospiraceae</taxon>
        <taxon>Fusicatenibacter</taxon>
    </lineage>
</organism>
<accession>A0A174JYT8</accession>
<evidence type="ECO:0000313" key="3">
    <source>
        <dbReference type="Proteomes" id="UP000095709"/>
    </source>
</evidence>
<evidence type="ECO:0000313" key="2">
    <source>
        <dbReference type="EMBL" id="MBN2952537.1"/>
    </source>
</evidence>
<proteinExistence type="predicted"/>
<reference evidence="2" key="2">
    <citation type="submission" date="2021-02" db="EMBL/GenBank/DDBJ databases">
        <title>Metagenome-assembled genomes from human diarrheal sample B26.</title>
        <authorList>
            <person name="Ateba T.P."/>
            <person name="Alayande K.A."/>
            <person name="Mwanza M."/>
        </authorList>
    </citation>
    <scope>NUCLEOTIDE SEQUENCE</scope>
    <source>
        <strain evidence="2">06WH</strain>
    </source>
</reference>